<comment type="caution">
    <text evidence="1">The sequence shown here is derived from an EMBL/GenBank/DDBJ whole genome shotgun (WGS) entry which is preliminary data.</text>
</comment>
<gene>
    <name evidence="1" type="ORF">UT24_C0029G0017</name>
</gene>
<dbReference type="EMBL" id="LBWB01000029">
    <property type="protein sequence ID" value="KKQ99005.1"/>
    <property type="molecule type" value="Genomic_DNA"/>
</dbReference>
<reference evidence="1 2" key="1">
    <citation type="journal article" date="2015" name="Nature">
        <title>rRNA introns, odd ribosomes, and small enigmatic genomes across a large radiation of phyla.</title>
        <authorList>
            <person name="Brown C.T."/>
            <person name="Hug L.A."/>
            <person name="Thomas B.C."/>
            <person name="Sharon I."/>
            <person name="Castelle C.J."/>
            <person name="Singh A."/>
            <person name="Wilkins M.J."/>
            <person name="Williams K.H."/>
            <person name="Banfield J.F."/>
        </authorList>
    </citation>
    <scope>NUCLEOTIDE SEQUENCE [LARGE SCALE GENOMIC DNA]</scope>
</reference>
<organism evidence="1 2">
    <name type="scientific">Candidatus Woesebacteria bacterium GW2011_GWB1_39_12</name>
    <dbReference type="NCBI Taxonomy" id="1618574"/>
    <lineage>
        <taxon>Bacteria</taxon>
        <taxon>Candidatus Woeseibacteriota</taxon>
    </lineage>
</organism>
<name>A0A0G0MF84_9BACT</name>
<accession>A0A0G0MF84</accession>
<protein>
    <submittedName>
        <fullName evidence="1">Uncharacterized protein</fullName>
    </submittedName>
</protein>
<proteinExistence type="predicted"/>
<dbReference type="Proteomes" id="UP000033881">
    <property type="component" value="Unassembled WGS sequence"/>
</dbReference>
<sequence>MAVVPFGITAFFMEFEPKLTPKQAEEMLEKGGFSKNTWENIPQQSGYGSHTARALHEIATGDEVKDFAVVYERERRKDYGL</sequence>
<evidence type="ECO:0000313" key="2">
    <source>
        <dbReference type="Proteomes" id="UP000033881"/>
    </source>
</evidence>
<dbReference type="STRING" id="1618574.UT24_C0029G0017"/>
<dbReference type="AlphaFoldDB" id="A0A0G0MF84"/>
<evidence type="ECO:0000313" key="1">
    <source>
        <dbReference type="EMBL" id="KKQ99005.1"/>
    </source>
</evidence>